<evidence type="ECO:0000313" key="1">
    <source>
        <dbReference type="EMBL" id="GEP09859.1"/>
    </source>
</evidence>
<dbReference type="RefSeq" id="WP_147046155.1">
    <property type="nucleotide sequence ID" value="NZ_BJZV01000007.1"/>
</dbReference>
<comment type="caution">
    <text evidence="1">The sequence shown here is derived from an EMBL/GenBank/DDBJ whole genome shotgun (WGS) entry which is preliminary data.</text>
</comment>
<keyword evidence="2" id="KW-1185">Reference proteome</keyword>
<proteinExistence type="predicted"/>
<sequence length="80" mass="8439">MDNDFAPIGSPARLTAEDMVRRAILDVLDEIHPGARTKIFELAHARLSGAGPGSDADAGAKEFFRSAHAAIDAIVQAPKV</sequence>
<organism evidence="1 2">
    <name type="scientific">Methylobacterium gnaphalii</name>
    <dbReference type="NCBI Taxonomy" id="1010610"/>
    <lineage>
        <taxon>Bacteria</taxon>
        <taxon>Pseudomonadati</taxon>
        <taxon>Pseudomonadota</taxon>
        <taxon>Alphaproteobacteria</taxon>
        <taxon>Hyphomicrobiales</taxon>
        <taxon>Methylobacteriaceae</taxon>
        <taxon>Methylobacterium</taxon>
    </lineage>
</organism>
<evidence type="ECO:0000313" key="2">
    <source>
        <dbReference type="Proteomes" id="UP000321750"/>
    </source>
</evidence>
<dbReference type="AlphaFoldDB" id="A0A512JIS9"/>
<accession>A0A512JIS9</accession>
<name>A0A512JIS9_9HYPH</name>
<reference evidence="1 2" key="1">
    <citation type="submission" date="2019-07" db="EMBL/GenBank/DDBJ databases">
        <title>Whole genome shotgun sequence of Methylobacterium gnaphalii NBRC 107716.</title>
        <authorList>
            <person name="Hosoyama A."/>
            <person name="Uohara A."/>
            <person name="Ohji S."/>
            <person name="Ichikawa N."/>
        </authorList>
    </citation>
    <scope>NUCLEOTIDE SEQUENCE [LARGE SCALE GENOMIC DNA]</scope>
    <source>
        <strain evidence="1 2">NBRC 107716</strain>
    </source>
</reference>
<gene>
    <name evidence="1" type="ORF">MGN01_17040</name>
</gene>
<dbReference type="Proteomes" id="UP000321750">
    <property type="component" value="Unassembled WGS sequence"/>
</dbReference>
<dbReference type="EMBL" id="BJZV01000007">
    <property type="protein sequence ID" value="GEP09859.1"/>
    <property type="molecule type" value="Genomic_DNA"/>
</dbReference>
<protein>
    <submittedName>
        <fullName evidence="1">Uncharacterized protein</fullName>
    </submittedName>
</protein>